<dbReference type="PANTHER" id="PTHR20857">
    <property type="entry name" value="THIAMINE-PHOSPHATE PYROPHOSPHORYLASE"/>
    <property type="match status" value="1"/>
</dbReference>
<dbReference type="GO" id="GO:0000287">
    <property type="term" value="F:magnesium ion binding"/>
    <property type="evidence" value="ECO:0007669"/>
    <property type="project" value="UniProtKB-UniRule"/>
</dbReference>
<dbReference type="Pfam" id="PF02581">
    <property type="entry name" value="TMP-TENI"/>
    <property type="match status" value="1"/>
</dbReference>
<evidence type="ECO:0000313" key="13">
    <source>
        <dbReference type="EMBL" id="RJF95656.1"/>
    </source>
</evidence>
<feature type="binding site" evidence="9">
    <location>
        <position position="134"/>
    </location>
    <ligand>
        <name>4-amino-2-methyl-5-(diphosphooxymethyl)pyrimidine</name>
        <dbReference type="ChEBI" id="CHEBI:57841"/>
    </ligand>
</feature>
<evidence type="ECO:0000256" key="4">
    <source>
        <dbReference type="ARBA" id="ARBA00022842"/>
    </source>
</evidence>
<gene>
    <name evidence="9" type="primary">thiE</name>
    <name evidence="13" type="ORF">D3871_19945</name>
</gene>
<comment type="caution">
    <text evidence="9">Lacks conserved residue(s) required for the propagation of feature annotation.</text>
</comment>
<feature type="binding site" evidence="9">
    <location>
        <position position="161"/>
    </location>
    <ligand>
        <name>2-[(2R,5Z)-2-carboxy-4-methylthiazol-5(2H)-ylidene]ethyl phosphate</name>
        <dbReference type="ChEBI" id="CHEBI:62899"/>
    </ligand>
</feature>
<evidence type="ECO:0000256" key="10">
    <source>
        <dbReference type="RuleBase" id="RU003826"/>
    </source>
</evidence>
<evidence type="ECO:0000256" key="3">
    <source>
        <dbReference type="ARBA" id="ARBA00022723"/>
    </source>
</evidence>
<feature type="binding site" evidence="9">
    <location>
        <position position="85"/>
    </location>
    <ligand>
        <name>Mg(2+)</name>
        <dbReference type="ChEBI" id="CHEBI:18420"/>
    </ligand>
</feature>
<evidence type="ECO:0000256" key="7">
    <source>
        <dbReference type="ARBA" id="ARBA00047851"/>
    </source>
</evidence>
<dbReference type="CDD" id="cd00564">
    <property type="entry name" value="TMP_TenI"/>
    <property type="match status" value="1"/>
</dbReference>
<keyword evidence="14" id="KW-1185">Reference proteome</keyword>
<dbReference type="EMBL" id="QYUO01000002">
    <property type="protein sequence ID" value="RJF95656.1"/>
    <property type="molecule type" value="Genomic_DNA"/>
</dbReference>
<evidence type="ECO:0000256" key="8">
    <source>
        <dbReference type="ARBA" id="ARBA00047883"/>
    </source>
</evidence>
<dbReference type="InterPro" id="IPR022998">
    <property type="entry name" value="ThiamineP_synth_TenI"/>
</dbReference>
<feature type="binding site" evidence="9">
    <location>
        <position position="65"/>
    </location>
    <ligand>
        <name>4-amino-2-methyl-5-(diphosphooxymethyl)pyrimidine</name>
        <dbReference type="ChEBI" id="CHEBI:57841"/>
    </ligand>
</feature>
<evidence type="ECO:0000259" key="12">
    <source>
        <dbReference type="Pfam" id="PF02581"/>
    </source>
</evidence>
<dbReference type="GO" id="GO:0005737">
    <property type="term" value="C:cytoplasm"/>
    <property type="evidence" value="ECO:0007669"/>
    <property type="project" value="TreeGrafter"/>
</dbReference>
<comment type="function">
    <text evidence="9">Condenses 4-methyl-5-(beta-hydroxyethyl)thiazole monophosphate (THZ-P) and 2-methyl-4-amino-5-hydroxymethyl pyrimidine pyrophosphate (HMP-PP) to form thiamine monophosphate (TMP).</text>
</comment>
<comment type="catalytic activity">
    <reaction evidence="7 9 10">
        <text>2-(2-carboxy-4-methylthiazol-5-yl)ethyl phosphate + 4-amino-2-methyl-5-(diphosphooxymethyl)pyrimidine + 2 H(+) = thiamine phosphate + CO2 + diphosphate</text>
        <dbReference type="Rhea" id="RHEA:47848"/>
        <dbReference type="ChEBI" id="CHEBI:15378"/>
        <dbReference type="ChEBI" id="CHEBI:16526"/>
        <dbReference type="ChEBI" id="CHEBI:33019"/>
        <dbReference type="ChEBI" id="CHEBI:37575"/>
        <dbReference type="ChEBI" id="CHEBI:57841"/>
        <dbReference type="ChEBI" id="CHEBI:62890"/>
        <dbReference type="EC" id="2.5.1.3"/>
    </reaction>
</comment>
<keyword evidence="2 9" id="KW-0808">Transferase</keyword>
<evidence type="ECO:0000256" key="5">
    <source>
        <dbReference type="ARBA" id="ARBA00022977"/>
    </source>
</evidence>
<comment type="caution">
    <text evidence="13">The sequence shown here is derived from an EMBL/GenBank/DDBJ whole genome shotgun (WGS) entry which is preliminary data.</text>
</comment>
<evidence type="ECO:0000256" key="1">
    <source>
        <dbReference type="ARBA" id="ARBA00005165"/>
    </source>
</evidence>
<keyword evidence="5 9" id="KW-0784">Thiamine biosynthesis</keyword>
<dbReference type="AlphaFoldDB" id="A0A3A3G2K4"/>
<dbReference type="PANTHER" id="PTHR20857:SF15">
    <property type="entry name" value="THIAMINE-PHOSPHATE SYNTHASE"/>
    <property type="match status" value="1"/>
</dbReference>
<evidence type="ECO:0000256" key="6">
    <source>
        <dbReference type="ARBA" id="ARBA00047334"/>
    </source>
</evidence>
<feature type="binding site" evidence="9">
    <location>
        <begin position="181"/>
        <end position="182"/>
    </location>
    <ligand>
        <name>2-[(2R,5Z)-2-carboxy-4-methylthiazol-5(2H)-ylidene]ethyl phosphate</name>
        <dbReference type="ChEBI" id="CHEBI:62899"/>
    </ligand>
</feature>
<evidence type="ECO:0000256" key="2">
    <source>
        <dbReference type="ARBA" id="ARBA00022679"/>
    </source>
</evidence>
<comment type="cofactor">
    <cofactor evidence="9">
        <name>Mg(2+)</name>
        <dbReference type="ChEBI" id="CHEBI:18420"/>
    </cofactor>
    <text evidence="9">Binds 1 Mg(2+) ion per subunit.</text>
</comment>
<dbReference type="SUPFAM" id="SSF51391">
    <property type="entry name" value="Thiamin phosphate synthase"/>
    <property type="match status" value="1"/>
</dbReference>
<evidence type="ECO:0000256" key="9">
    <source>
        <dbReference type="HAMAP-Rule" id="MF_00097"/>
    </source>
</evidence>
<dbReference type="InterPro" id="IPR013785">
    <property type="entry name" value="Aldolase_TIM"/>
</dbReference>
<dbReference type="HAMAP" id="MF_00097">
    <property type="entry name" value="TMP_synthase"/>
    <property type="match status" value="1"/>
</dbReference>
<dbReference type="InterPro" id="IPR034291">
    <property type="entry name" value="TMP_synthase"/>
</dbReference>
<accession>A0A3A3G2K4</accession>
<sequence>MRGLYLVTPDWHDTAKLLDITEQALAGGASLVQYRNKTADTALRYEQASQLQALCRRYARPFIVNDFVKLCIELDTDGIHVGANDTPIAAIRSAIGSDKIVGATCYGDLDIACRARQAGASYVAFGGFYPSLVKKYPSTTSPGIVSRAKAQIGLPLVVIGGMTTGNAQPLLVAGADMVAAISSIYLAKNPLAAARDFVALFDTAASTESIGYE</sequence>
<feature type="binding site" evidence="9">
    <location>
        <begin position="33"/>
        <end position="37"/>
    </location>
    <ligand>
        <name>4-amino-2-methyl-5-(diphosphooxymethyl)pyrimidine</name>
        <dbReference type="ChEBI" id="CHEBI:57841"/>
    </ligand>
</feature>
<evidence type="ECO:0000256" key="11">
    <source>
        <dbReference type="RuleBase" id="RU004253"/>
    </source>
</evidence>
<comment type="pathway">
    <text evidence="1 9 11">Cofactor biosynthesis; thiamine diphosphate biosynthesis; thiamine phosphate from 4-amino-2-methyl-5-diphosphomethylpyrimidine and 4-methyl-5-(2-phosphoethyl)-thiazole: step 1/1.</text>
</comment>
<dbReference type="OrthoDB" id="9810880at2"/>
<comment type="catalytic activity">
    <reaction evidence="8 9 10">
        <text>2-[(2R,5Z)-2-carboxy-4-methylthiazol-5(2H)-ylidene]ethyl phosphate + 4-amino-2-methyl-5-(diphosphooxymethyl)pyrimidine + 2 H(+) = thiamine phosphate + CO2 + diphosphate</text>
        <dbReference type="Rhea" id="RHEA:47844"/>
        <dbReference type="ChEBI" id="CHEBI:15378"/>
        <dbReference type="ChEBI" id="CHEBI:16526"/>
        <dbReference type="ChEBI" id="CHEBI:33019"/>
        <dbReference type="ChEBI" id="CHEBI:37575"/>
        <dbReference type="ChEBI" id="CHEBI:57841"/>
        <dbReference type="ChEBI" id="CHEBI:62899"/>
        <dbReference type="EC" id="2.5.1.3"/>
    </reaction>
</comment>
<comment type="similarity">
    <text evidence="9 10">Belongs to the thiamine-phosphate synthase family.</text>
</comment>
<comment type="catalytic activity">
    <reaction evidence="6 9 10">
        <text>4-methyl-5-(2-phosphooxyethyl)-thiazole + 4-amino-2-methyl-5-(diphosphooxymethyl)pyrimidine + H(+) = thiamine phosphate + diphosphate</text>
        <dbReference type="Rhea" id="RHEA:22328"/>
        <dbReference type="ChEBI" id="CHEBI:15378"/>
        <dbReference type="ChEBI" id="CHEBI:33019"/>
        <dbReference type="ChEBI" id="CHEBI:37575"/>
        <dbReference type="ChEBI" id="CHEBI:57841"/>
        <dbReference type="ChEBI" id="CHEBI:58296"/>
        <dbReference type="EC" id="2.5.1.3"/>
    </reaction>
</comment>
<proteinExistence type="inferred from homology"/>
<feature type="binding site" evidence="9">
    <location>
        <position position="104"/>
    </location>
    <ligand>
        <name>4-amino-2-methyl-5-(diphosphooxymethyl)pyrimidine</name>
        <dbReference type="ChEBI" id="CHEBI:57841"/>
    </ligand>
</feature>
<dbReference type="RefSeq" id="WP_119770805.1">
    <property type="nucleotide sequence ID" value="NZ_QYUO01000002.1"/>
</dbReference>
<feature type="binding site" evidence="9">
    <location>
        <position position="66"/>
    </location>
    <ligand>
        <name>Mg(2+)</name>
        <dbReference type="ChEBI" id="CHEBI:18420"/>
    </ligand>
</feature>
<keyword evidence="3 9" id="KW-0479">Metal-binding</keyword>
<protein>
    <recommendedName>
        <fullName evidence="9">Thiamine-phosphate synthase</fullName>
        <shortName evidence="9">TP synthase</shortName>
        <shortName evidence="9">TPS</shortName>
        <ecNumber evidence="9">2.5.1.3</ecNumber>
    </recommendedName>
    <alternativeName>
        <fullName evidence="9">Thiamine-phosphate pyrophosphorylase</fullName>
        <shortName evidence="9">TMP pyrophosphorylase</shortName>
        <shortName evidence="9">TMP-PPase</shortName>
    </alternativeName>
</protein>
<dbReference type="InterPro" id="IPR036206">
    <property type="entry name" value="ThiamineP_synth_sf"/>
</dbReference>
<dbReference type="UniPathway" id="UPA00060">
    <property type="reaction ID" value="UER00141"/>
</dbReference>
<dbReference type="Proteomes" id="UP000265955">
    <property type="component" value="Unassembled WGS sequence"/>
</dbReference>
<dbReference type="NCBIfam" id="TIGR00693">
    <property type="entry name" value="thiE"/>
    <property type="match status" value="1"/>
</dbReference>
<dbReference type="GO" id="GO:0009229">
    <property type="term" value="P:thiamine diphosphate biosynthetic process"/>
    <property type="evidence" value="ECO:0007669"/>
    <property type="project" value="UniProtKB-UniRule"/>
</dbReference>
<feature type="domain" description="Thiamine phosphate synthase/TenI" evidence="12">
    <location>
        <begin position="4"/>
        <end position="184"/>
    </location>
</feature>
<dbReference type="Gene3D" id="3.20.20.70">
    <property type="entry name" value="Aldolase class I"/>
    <property type="match status" value="1"/>
</dbReference>
<name>A0A3A3G2K4_9BURK</name>
<evidence type="ECO:0000313" key="14">
    <source>
        <dbReference type="Proteomes" id="UP000265955"/>
    </source>
</evidence>
<dbReference type="EC" id="2.5.1.3" evidence="9"/>
<dbReference type="GO" id="GO:0004789">
    <property type="term" value="F:thiamine-phosphate diphosphorylase activity"/>
    <property type="evidence" value="ECO:0007669"/>
    <property type="project" value="UniProtKB-UniRule"/>
</dbReference>
<dbReference type="GO" id="GO:0009228">
    <property type="term" value="P:thiamine biosynthetic process"/>
    <property type="evidence" value="ECO:0007669"/>
    <property type="project" value="UniProtKB-KW"/>
</dbReference>
<organism evidence="13 14">
    <name type="scientific">Noviherbaspirillum saxi</name>
    <dbReference type="NCBI Taxonomy" id="2320863"/>
    <lineage>
        <taxon>Bacteria</taxon>
        <taxon>Pseudomonadati</taxon>
        <taxon>Pseudomonadota</taxon>
        <taxon>Betaproteobacteria</taxon>
        <taxon>Burkholderiales</taxon>
        <taxon>Oxalobacteraceae</taxon>
        <taxon>Noviherbaspirillum</taxon>
    </lineage>
</organism>
<reference evidence="14" key="1">
    <citation type="submission" date="2018-09" db="EMBL/GenBank/DDBJ databases">
        <authorList>
            <person name="Zhu H."/>
        </authorList>
    </citation>
    <scope>NUCLEOTIDE SEQUENCE [LARGE SCALE GENOMIC DNA]</scope>
    <source>
        <strain evidence="14">K1R23-30</strain>
    </source>
</reference>
<keyword evidence="4 9" id="KW-0460">Magnesium</keyword>